<dbReference type="OrthoDB" id="7252896at2"/>
<dbReference type="InterPro" id="IPR050109">
    <property type="entry name" value="HTH-type_TetR-like_transc_reg"/>
</dbReference>
<feature type="domain" description="HTH tetR-type" evidence="3">
    <location>
        <begin position="16"/>
        <end position="76"/>
    </location>
</feature>
<organism evidence="4 5">
    <name type="scientific">Microlunatus soli</name>
    <dbReference type="NCBI Taxonomy" id="630515"/>
    <lineage>
        <taxon>Bacteria</taxon>
        <taxon>Bacillati</taxon>
        <taxon>Actinomycetota</taxon>
        <taxon>Actinomycetes</taxon>
        <taxon>Propionibacteriales</taxon>
        <taxon>Propionibacteriaceae</taxon>
        <taxon>Microlunatus</taxon>
    </lineage>
</organism>
<evidence type="ECO:0000256" key="2">
    <source>
        <dbReference type="PROSITE-ProRule" id="PRU00335"/>
    </source>
</evidence>
<feature type="DNA-binding region" description="H-T-H motif" evidence="2">
    <location>
        <begin position="39"/>
        <end position="58"/>
    </location>
</feature>
<dbReference type="SUPFAM" id="SSF46689">
    <property type="entry name" value="Homeodomain-like"/>
    <property type="match status" value="1"/>
</dbReference>
<dbReference type="RefSeq" id="WP_091526129.1">
    <property type="nucleotide sequence ID" value="NZ_LT629772.1"/>
</dbReference>
<evidence type="ECO:0000313" key="4">
    <source>
        <dbReference type="EMBL" id="SDS79740.1"/>
    </source>
</evidence>
<dbReference type="AlphaFoldDB" id="A0A1H1V542"/>
<keyword evidence="5" id="KW-1185">Reference proteome</keyword>
<proteinExistence type="predicted"/>
<dbReference type="GO" id="GO:0000976">
    <property type="term" value="F:transcription cis-regulatory region binding"/>
    <property type="evidence" value="ECO:0007669"/>
    <property type="project" value="TreeGrafter"/>
</dbReference>
<protein>
    <submittedName>
        <fullName evidence="4">DNA-binding transcriptional regulator, AcrR family</fullName>
    </submittedName>
</protein>
<dbReference type="InterPro" id="IPR041583">
    <property type="entry name" value="TetR_C_31"/>
</dbReference>
<evidence type="ECO:0000313" key="5">
    <source>
        <dbReference type="Proteomes" id="UP000199103"/>
    </source>
</evidence>
<dbReference type="STRING" id="630515.SAMN04489812_3065"/>
<dbReference type="InterPro" id="IPR001647">
    <property type="entry name" value="HTH_TetR"/>
</dbReference>
<dbReference type="Gene3D" id="1.10.357.10">
    <property type="entry name" value="Tetracycline Repressor, domain 2"/>
    <property type="match status" value="1"/>
</dbReference>
<dbReference type="Pfam" id="PF17940">
    <property type="entry name" value="TetR_C_31"/>
    <property type="match status" value="1"/>
</dbReference>
<dbReference type="PRINTS" id="PR00455">
    <property type="entry name" value="HTHTETR"/>
</dbReference>
<dbReference type="PROSITE" id="PS50977">
    <property type="entry name" value="HTH_TETR_2"/>
    <property type="match status" value="1"/>
</dbReference>
<gene>
    <name evidence="4" type="ORF">SAMN04489812_3065</name>
</gene>
<dbReference type="Pfam" id="PF00440">
    <property type="entry name" value="TetR_N"/>
    <property type="match status" value="1"/>
</dbReference>
<dbReference type="InterPro" id="IPR009057">
    <property type="entry name" value="Homeodomain-like_sf"/>
</dbReference>
<sequence>MTKTAASTPAPSARRAQTRDRLMAGAVGVFAERGIIGASVEEICEAAGFTRGAFYSNFTDKDDLVLAMVQRDAEDAREKVREISVTLVDNAAERGNQPGMLINLALSTMFGDVAKEPAEVLARHEMDLYAIRRPELRAPYSAYLNQLYDSLGHLVEQALTAIGIEFTVDYRTAISMLHACASRIELTALLTESAVDPGPMEALLTAISRPVGQDGCTGS</sequence>
<dbReference type="PANTHER" id="PTHR30055:SF241">
    <property type="entry name" value="TRANSCRIPTIONAL REGULATORY PROTEIN"/>
    <property type="match status" value="1"/>
</dbReference>
<keyword evidence="1 2" id="KW-0238">DNA-binding</keyword>
<evidence type="ECO:0000256" key="1">
    <source>
        <dbReference type="ARBA" id="ARBA00023125"/>
    </source>
</evidence>
<dbReference type="Proteomes" id="UP000199103">
    <property type="component" value="Chromosome I"/>
</dbReference>
<dbReference type="PANTHER" id="PTHR30055">
    <property type="entry name" value="HTH-TYPE TRANSCRIPTIONAL REGULATOR RUTR"/>
    <property type="match status" value="1"/>
</dbReference>
<evidence type="ECO:0000259" key="3">
    <source>
        <dbReference type="PROSITE" id="PS50977"/>
    </source>
</evidence>
<reference evidence="4 5" key="1">
    <citation type="submission" date="2016-10" db="EMBL/GenBank/DDBJ databases">
        <authorList>
            <person name="de Groot N.N."/>
        </authorList>
    </citation>
    <scope>NUCLEOTIDE SEQUENCE [LARGE SCALE GENOMIC DNA]</scope>
    <source>
        <strain evidence="4 5">DSM 21800</strain>
    </source>
</reference>
<name>A0A1H1V542_9ACTN</name>
<dbReference type="EMBL" id="LT629772">
    <property type="protein sequence ID" value="SDS79740.1"/>
    <property type="molecule type" value="Genomic_DNA"/>
</dbReference>
<dbReference type="GO" id="GO:0003700">
    <property type="term" value="F:DNA-binding transcription factor activity"/>
    <property type="evidence" value="ECO:0007669"/>
    <property type="project" value="TreeGrafter"/>
</dbReference>
<accession>A0A1H1V542</accession>